<protein>
    <recommendedName>
        <fullName evidence="4">DUF2690 domain-containing protein</fullName>
    </recommendedName>
</protein>
<proteinExistence type="predicted"/>
<sequence length="140" mass="14964">MTSKIRKLSSLVGVTAAAAAISVLTTGTATAAPAWYNDPNSCTNVKTAAIATVEGRTVEVRYGTCGGAQYGWGRILGYAAADYIRLEVDTTGDRVADDRDYYLANARNYTRGYLSSARLRACFVRSPSGTCTNSNATAWW</sequence>
<dbReference type="EMBL" id="BAAAYL010000002">
    <property type="protein sequence ID" value="GAA3380684.1"/>
    <property type="molecule type" value="Genomic_DNA"/>
</dbReference>
<gene>
    <name evidence="2" type="ORF">GCM10020367_68960</name>
</gene>
<name>A0ABP6SN22_9ACTN</name>
<evidence type="ECO:0000256" key="1">
    <source>
        <dbReference type="SAM" id="SignalP"/>
    </source>
</evidence>
<evidence type="ECO:0008006" key="4">
    <source>
        <dbReference type="Google" id="ProtNLM"/>
    </source>
</evidence>
<keyword evidence="3" id="KW-1185">Reference proteome</keyword>
<feature type="chain" id="PRO_5046886327" description="DUF2690 domain-containing protein" evidence="1">
    <location>
        <begin position="32"/>
        <end position="140"/>
    </location>
</feature>
<comment type="caution">
    <text evidence="2">The sequence shown here is derived from an EMBL/GenBank/DDBJ whole genome shotgun (WGS) entry which is preliminary data.</text>
</comment>
<evidence type="ECO:0000313" key="3">
    <source>
        <dbReference type="Proteomes" id="UP001499990"/>
    </source>
</evidence>
<organism evidence="2 3">
    <name type="scientific">Streptomyces sannanensis</name>
    <dbReference type="NCBI Taxonomy" id="285536"/>
    <lineage>
        <taxon>Bacteria</taxon>
        <taxon>Bacillati</taxon>
        <taxon>Actinomycetota</taxon>
        <taxon>Actinomycetes</taxon>
        <taxon>Kitasatosporales</taxon>
        <taxon>Streptomycetaceae</taxon>
        <taxon>Streptomyces</taxon>
    </lineage>
</organism>
<keyword evidence="1" id="KW-0732">Signal</keyword>
<evidence type="ECO:0000313" key="2">
    <source>
        <dbReference type="EMBL" id="GAA3380684.1"/>
    </source>
</evidence>
<feature type="signal peptide" evidence="1">
    <location>
        <begin position="1"/>
        <end position="31"/>
    </location>
</feature>
<reference evidence="3" key="1">
    <citation type="journal article" date="2019" name="Int. J. Syst. Evol. Microbiol.">
        <title>The Global Catalogue of Microorganisms (GCM) 10K type strain sequencing project: providing services to taxonomists for standard genome sequencing and annotation.</title>
        <authorList>
            <consortium name="The Broad Institute Genomics Platform"/>
            <consortium name="The Broad Institute Genome Sequencing Center for Infectious Disease"/>
            <person name="Wu L."/>
            <person name="Ma J."/>
        </authorList>
    </citation>
    <scope>NUCLEOTIDE SEQUENCE [LARGE SCALE GENOMIC DNA]</scope>
    <source>
        <strain evidence="3">JCM 9651</strain>
    </source>
</reference>
<accession>A0ABP6SN22</accession>
<dbReference type="Proteomes" id="UP001499990">
    <property type="component" value="Unassembled WGS sequence"/>
</dbReference>